<proteinExistence type="predicted"/>
<organism evidence="1 2">
    <name type="scientific">Camellia lanceoleosa</name>
    <dbReference type="NCBI Taxonomy" id="1840588"/>
    <lineage>
        <taxon>Eukaryota</taxon>
        <taxon>Viridiplantae</taxon>
        <taxon>Streptophyta</taxon>
        <taxon>Embryophyta</taxon>
        <taxon>Tracheophyta</taxon>
        <taxon>Spermatophyta</taxon>
        <taxon>Magnoliopsida</taxon>
        <taxon>eudicotyledons</taxon>
        <taxon>Gunneridae</taxon>
        <taxon>Pentapetalae</taxon>
        <taxon>asterids</taxon>
        <taxon>Ericales</taxon>
        <taxon>Theaceae</taxon>
        <taxon>Camellia</taxon>
    </lineage>
</organism>
<evidence type="ECO:0000313" key="1">
    <source>
        <dbReference type="EMBL" id="KAI8009479.1"/>
    </source>
</evidence>
<reference evidence="1 2" key="1">
    <citation type="journal article" date="2022" name="Plant J.">
        <title>Chromosome-level genome of Camellia lanceoleosa provides a valuable resource for understanding genome evolution and self-incompatibility.</title>
        <authorList>
            <person name="Gong W."/>
            <person name="Xiao S."/>
            <person name="Wang L."/>
            <person name="Liao Z."/>
            <person name="Chang Y."/>
            <person name="Mo W."/>
            <person name="Hu G."/>
            <person name="Li W."/>
            <person name="Zhao G."/>
            <person name="Zhu H."/>
            <person name="Hu X."/>
            <person name="Ji K."/>
            <person name="Xiang X."/>
            <person name="Song Q."/>
            <person name="Yuan D."/>
            <person name="Jin S."/>
            <person name="Zhang L."/>
        </authorList>
    </citation>
    <scope>NUCLEOTIDE SEQUENCE [LARGE SCALE GENOMIC DNA]</scope>
    <source>
        <strain evidence="1">SQ_2022a</strain>
    </source>
</reference>
<protein>
    <submittedName>
        <fullName evidence="1">Phospholipid-transporting ATPase 2</fullName>
    </submittedName>
</protein>
<name>A0ACC0H811_9ERIC</name>
<dbReference type="EMBL" id="CM045762">
    <property type="protein sequence ID" value="KAI8009479.1"/>
    <property type="molecule type" value="Genomic_DNA"/>
</dbReference>
<accession>A0ACC0H811</accession>
<evidence type="ECO:0000313" key="2">
    <source>
        <dbReference type="Proteomes" id="UP001060215"/>
    </source>
</evidence>
<sequence>MCYFAIEDHECACAGQELYNFRDVAFVIDGWALEIALKHYKAFIELAILSRTAICCRVTPSQEAQVLFISS</sequence>
<dbReference type="Proteomes" id="UP001060215">
    <property type="component" value="Chromosome 5"/>
</dbReference>
<gene>
    <name evidence="1" type="ORF">LOK49_LG06G01084</name>
</gene>
<comment type="caution">
    <text evidence="1">The sequence shown here is derived from an EMBL/GenBank/DDBJ whole genome shotgun (WGS) entry which is preliminary data.</text>
</comment>
<keyword evidence="2" id="KW-1185">Reference proteome</keyword>